<reference evidence="3" key="1">
    <citation type="journal article" date="2014" name="Genome Announc.">
        <title>Complete sequencing and chromosome-scale genome assembly of the industrial progenitor strain P2niaD18 from the penicillin producer Penicillium chrysogenum.</title>
        <authorList>
            <person name="Specht T."/>
            <person name="Dahlmann T.A."/>
            <person name="Zadra I."/>
            <person name="Kurnsteiner H."/>
            <person name="Kuck U."/>
        </authorList>
    </citation>
    <scope>NUCLEOTIDE SEQUENCE [LARGE SCALE GENOMIC DNA]</scope>
    <source>
        <strain evidence="3">P2niaD18</strain>
    </source>
</reference>
<protein>
    <recommendedName>
        <fullName evidence="2">Rhodopsin domain-containing protein</fullName>
    </recommendedName>
</protein>
<feature type="transmembrane region" description="Helical" evidence="1">
    <location>
        <begin position="91"/>
        <end position="112"/>
    </location>
</feature>
<name>A0A167TM11_PENCH</name>
<dbReference type="Proteomes" id="UP000076449">
    <property type="component" value="Chromosome II"/>
</dbReference>
<dbReference type="EMBL" id="CM002799">
    <property type="protein sequence ID" value="KZN88419.1"/>
    <property type="molecule type" value="Genomic_DNA"/>
</dbReference>
<keyword evidence="1" id="KW-0472">Membrane</keyword>
<evidence type="ECO:0000256" key="1">
    <source>
        <dbReference type="SAM" id="Phobius"/>
    </source>
</evidence>
<proteinExistence type="predicted"/>
<gene>
    <name evidence="3" type="ORF">EN45_069910</name>
</gene>
<feature type="transmembrane region" description="Helical" evidence="1">
    <location>
        <begin position="166"/>
        <end position="190"/>
    </location>
</feature>
<dbReference type="PANTHER" id="PTHR38794">
    <property type="entry name" value="INTEGRAL MEMBRANE PROTEIN"/>
    <property type="match status" value="1"/>
</dbReference>
<feature type="transmembrane region" description="Helical" evidence="1">
    <location>
        <begin position="202"/>
        <end position="222"/>
    </location>
</feature>
<feature type="domain" description="Rhodopsin" evidence="2">
    <location>
        <begin position="31"/>
        <end position="262"/>
    </location>
</feature>
<feature type="transmembrane region" description="Helical" evidence="1">
    <location>
        <begin position="12"/>
        <end position="30"/>
    </location>
</feature>
<evidence type="ECO:0000313" key="3">
    <source>
        <dbReference type="EMBL" id="KZN88419.1"/>
    </source>
</evidence>
<organism evidence="3">
    <name type="scientific">Penicillium chrysogenum</name>
    <name type="common">Penicillium notatum</name>
    <dbReference type="NCBI Taxonomy" id="5076"/>
    <lineage>
        <taxon>Eukaryota</taxon>
        <taxon>Fungi</taxon>
        <taxon>Dikarya</taxon>
        <taxon>Ascomycota</taxon>
        <taxon>Pezizomycotina</taxon>
        <taxon>Eurotiomycetes</taxon>
        <taxon>Eurotiomycetidae</taxon>
        <taxon>Eurotiales</taxon>
        <taxon>Aspergillaceae</taxon>
        <taxon>Penicillium</taxon>
        <taxon>Penicillium chrysogenum species complex</taxon>
    </lineage>
</organism>
<dbReference type="Pfam" id="PF20684">
    <property type="entry name" value="Fung_rhodopsin"/>
    <property type="match status" value="1"/>
</dbReference>
<dbReference type="PANTHER" id="PTHR38794:SF1">
    <property type="entry name" value="INTEGRAL MEMBRANE PROTEIN"/>
    <property type="match status" value="1"/>
</dbReference>
<sequence>MLPELKNTWTPAVNVLTWFMLVTAILSVLTRLGTKYFIFRKWTFDDGLITTSIVFCIAQSIAVSKAAENGLGQHRDMLSDVKIDHIMKAEYAATILFIASICFSKLSLLVFIRNLTPASLDRRFALVLGISIAVWTIASIFTAAFQCHVPQTWNYLHGTCFDRGAWWNYLGVTNILSEGGIIGQALLVIVRIQTDFSRKASLFSVFLVRVIVIIAIIFQLAYANQTSSGDFTFDAWSVAIATQVAQAMSIVTACSPQFKPFLDSLQSTGMGLGMTSSNNNGSKHRTYGMSTFKTSRRTADTRSETHELVSVPHEGTHRAMVTSAPDEDAESQSSQSNIIVETTWTVTGGTN</sequence>
<keyword evidence="1" id="KW-0812">Transmembrane</keyword>
<dbReference type="InterPro" id="IPR049326">
    <property type="entry name" value="Rhodopsin_dom_fungi"/>
</dbReference>
<feature type="transmembrane region" description="Helical" evidence="1">
    <location>
        <begin position="124"/>
        <end position="146"/>
    </location>
</feature>
<dbReference type="OMA" id="QMAVPRK"/>
<dbReference type="AlphaFoldDB" id="A0A167TM11"/>
<evidence type="ECO:0000259" key="2">
    <source>
        <dbReference type="Pfam" id="PF20684"/>
    </source>
</evidence>
<keyword evidence="1" id="KW-1133">Transmembrane helix</keyword>
<accession>A0A167TM11</accession>